<dbReference type="InterPro" id="IPR036691">
    <property type="entry name" value="Endo/exonu/phosph_ase_sf"/>
</dbReference>
<reference evidence="1 2" key="1">
    <citation type="submission" date="2021-06" db="EMBL/GenBank/DDBJ databases">
        <authorList>
            <person name="Kallberg Y."/>
            <person name="Tangrot J."/>
            <person name="Rosling A."/>
        </authorList>
    </citation>
    <scope>NUCLEOTIDE SEQUENCE [LARGE SCALE GENOMIC DNA]</scope>
    <source>
        <strain evidence="1 2">120-4 pot B 10/14</strain>
    </source>
</reference>
<gene>
    <name evidence="1" type="ORF">GMARGA_LOCUS15134</name>
</gene>
<dbReference type="EMBL" id="CAJVQB010010298">
    <property type="protein sequence ID" value="CAG8738568.1"/>
    <property type="molecule type" value="Genomic_DNA"/>
</dbReference>
<evidence type="ECO:0000313" key="1">
    <source>
        <dbReference type="EMBL" id="CAG8738568.1"/>
    </source>
</evidence>
<feature type="non-terminal residue" evidence="1">
    <location>
        <position position="113"/>
    </location>
</feature>
<organism evidence="1 2">
    <name type="scientific">Gigaspora margarita</name>
    <dbReference type="NCBI Taxonomy" id="4874"/>
    <lineage>
        <taxon>Eukaryota</taxon>
        <taxon>Fungi</taxon>
        <taxon>Fungi incertae sedis</taxon>
        <taxon>Mucoromycota</taxon>
        <taxon>Glomeromycotina</taxon>
        <taxon>Glomeromycetes</taxon>
        <taxon>Diversisporales</taxon>
        <taxon>Gigasporaceae</taxon>
        <taxon>Gigaspora</taxon>
    </lineage>
</organism>
<name>A0ABN7V6Y8_GIGMA</name>
<comment type="caution">
    <text evidence="1">The sequence shown here is derived from an EMBL/GenBank/DDBJ whole genome shotgun (WGS) entry which is preliminary data.</text>
</comment>
<keyword evidence="2" id="KW-1185">Reference proteome</keyword>
<sequence length="113" mass="13224">MSSQPIGRGSYKERYLYLYRSNKWKSTLCSPIRFQNLDKPHVRITLVGCYTHPGNAYKEIKTLVNNIYADIKSRLEKKYSFYLFNLLYCFGSSCISLNDLNESRIIMGDFNSL</sequence>
<accession>A0ABN7V6Y8</accession>
<protein>
    <submittedName>
        <fullName evidence="1">6267_t:CDS:1</fullName>
    </submittedName>
</protein>
<proteinExistence type="predicted"/>
<dbReference type="Proteomes" id="UP000789901">
    <property type="component" value="Unassembled WGS sequence"/>
</dbReference>
<evidence type="ECO:0000313" key="2">
    <source>
        <dbReference type="Proteomes" id="UP000789901"/>
    </source>
</evidence>
<dbReference type="SUPFAM" id="SSF56219">
    <property type="entry name" value="DNase I-like"/>
    <property type="match status" value="1"/>
</dbReference>